<keyword evidence="5" id="KW-0378">Hydrolase</keyword>
<dbReference type="Gene3D" id="2.60.120.200">
    <property type="match status" value="1"/>
</dbReference>
<dbReference type="InterPro" id="IPR008263">
    <property type="entry name" value="GH16_AS"/>
</dbReference>
<dbReference type="SUPFAM" id="SSF49899">
    <property type="entry name" value="Concanavalin A-like lectins/glucanases"/>
    <property type="match status" value="1"/>
</dbReference>
<accession>A0ABW0U9K1</accession>
<reference evidence="12" key="1">
    <citation type="journal article" date="2019" name="Int. J. Syst. Evol. Microbiol.">
        <title>The Global Catalogue of Microorganisms (GCM) 10K type strain sequencing project: providing services to taxonomists for standard genome sequencing and annotation.</title>
        <authorList>
            <consortium name="The Broad Institute Genomics Platform"/>
            <consortium name="The Broad Institute Genome Sequencing Center for Infectious Disease"/>
            <person name="Wu L."/>
            <person name="Ma J."/>
        </authorList>
    </citation>
    <scope>NUCLEOTIDE SEQUENCE [LARGE SCALE GENOMIC DNA]</scope>
    <source>
        <strain evidence="12">DT43</strain>
    </source>
</reference>
<evidence type="ECO:0000256" key="6">
    <source>
        <dbReference type="ARBA" id="ARBA00023295"/>
    </source>
</evidence>
<dbReference type="EC" id="3.2.1.73" evidence="3"/>
<name>A0ABW0U9K1_9STRE</name>
<comment type="similarity">
    <text evidence="2">Belongs to the glycosyl hydrolase 16 family.</text>
</comment>
<dbReference type="InterPro" id="IPR000757">
    <property type="entry name" value="Beta-glucanase-like"/>
</dbReference>
<evidence type="ECO:0000256" key="8">
    <source>
        <dbReference type="ARBA" id="ARBA00029771"/>
    </source>
</evidence>
<comment type="caution">
    <text evidence="11">The sequence shown here is derived from an EMBL/GenBank/DDBJ whole genome shotgun (WGS) entry which is preliminary data.</text>
</comment>
<evidence type="ECO:0000256" key="7">
    <source>
        <dbReference type="ARBA" id="ARBA00029722"/>
    </source>
</evidence>
<dbReference type="PROSITE" id="PS51762">
    <property type="entry name" value="GH16_2"/>
    <property type="match status" value="1"/>
</dbReference>
<dbReference type="Pfam" id="PF00722">
    <property type="entry name" value="Glyco_hydro_16"/>
    <property type="match status" value="1"/>
</dbReference>
<sequence>MEEKEKHFKTCFDVYDESTMELRSGSNGFMFDCEFKPENVAFEDGLLCLKIDKDSNGYTGGEWRTRDFFGYGYYQVCMKAIKNPGVVTSYFTYTGPSDDNPWDEIDIEFLGKDTTKVQFNYFTDGVGNHEYLHHLDFDASDDFHIYGFEWKKDSITWYVDGEAVYTATENIPKTAGKMMMNAWPGIGVDDWLDAYDGKGPLHGYYKWISYEAR</sequence>
<evidence type="ECO:0000313" key="12">
    <source>
        <dbReference type="Proteomes" id="UP001596110"/>
    </source>
</evidence>
<feature type="domain" description="GH16" evidence="10">
    <location>
        <begin position="1"/>
        <end position="213"/>
    </location>
</feature>
<dbReference type="PRINTS" id="PR00737">
    <property type="entry name" value="GLHYDRLASE16"/>
</dbReference>
<dbReference type="InterPro" id="IPR008264">
    <property type="entry name" value="Beta_glucanase"/>
</dbReference>
<organism evidence="11 12">
    <name type="scientific">Streptococcus caledonicus</name>
    <dbReference type="NCBI Taxonomy" id="2614158"/>
    <lineage>
        <taxon>Bacteria</taxon>
        <taxon>Bacillati</taxon>
        <taxon>Bacillota</taxon>
        <taxon>Bacilli</taxon>
        <taxon>Lactobacillales</taxon>
        <taxon>Streptococcaceae</taxon>
        <taxon>Streptococcus</taxon>
    </lineage>
</organism>
<keyword evidence="6" id="KW-0326">Glycosidase</keyword>
<evidence type="ECO:0000256" key="9">
    <source>
        <dbReference type="ARBA" id="ARBA00031665"/>
    </source>
</evidence>
<evidence type="ECO:0000256" key="1">
    <source>
        <dbReference type="ARBA" id="ARBA00000481"/>
    </source>
</evidence>
<dbReference type="InterPro" id="IPR044791">
    <property type="entry name" value="Beta-glucanase/XTH"/>
</dbReference>
<dbReference type="EMBL" id="JBHSOJ010000004">
    <property type="protein sequence ID" value="MFC5630172.1"/>
    <property type="molecule type" value="Genomic_DNA"/>
</dbReference>
<gene>
    <name evidence="11" type="ORF">ACFPQ3_00775</name>
</gene>
<dbReference type="NCBIfam" id="NF047856">
    <property type="entry name" value="BGlucanaseBglS"/>
    <property type="match status" value="1"/>
</dbReference>
<evidence type="ECO:0000256" key="5">
    <source>
        <dbReference type="ARBA" id="ARBA00022801"/>
    </source>
</evidence>
<evidence type="ECO:0000259" key="10">
    <source>
        <dbReference type="PROSITE" id="PS51762"/>
    </source>
</evidence>
<evidence type="ECO:0000313" key="11">
    <source>
        <dbReference type="EMBL" id="MFC5630172.1"/>
    </source>
</evidence>
<dbReference type="Proteomes" id="UP001596110">
    <property type="component" value="Unassembled WGS sequence"/>
</dbReference>
<dbReference type="PROSITE" id="PS01034">
    <property type="entry name" value="GH16_1"/>
    <property type="match status" value="1"/>
</dbReference>
<comment type="catalytic activity">
    <reaction evidence="1">
        <text>Hydrolysis of (1-&gt;4)-beta-D-glucosidic linkages in beta-D-glucans containing (1-&gt;3)- and (1-&gt;4)-bonds.</text>
        <dbReference type="EC" id="3.2.1.73"/>
    </reaction>
</comment>
<proteinExistence type="inferred from homology"/>
<dbReference type="InterPro" id="IPR013320">
    <property type="entry name" value="ConA-like_dom_sf"/>
</dbReference>
<evidence type="ECO:0000256" key="4">
    <source>
        <dbReference type="ARBA" id="ARBA00014569"/>
    </source>
</evidence>
<evidence type="ECO:0000256" key="3">
    <source>
        <dbReference type="ARBA" id="ARBA00012690"/>
    </source>
</evidence>
<dbReference type="PANTHER" id="PTHR31062">
    <property type="entry name" value="XYLOGLUCAN ENDOTRANSGLUCOSYLASE/HYDROLASE PROTEIN 8-RELATED"/>
    <property type="match status" value="1"/>
</dbReference>
<protein>
    <recommendedName>
        <fullName evidence="4">Beta-glucanase</fullName>
        <ecNumber evidence="3">3.2.1.73</ecNumber>
    </recommendedName>
    <alternativeName>
        <fullName evidence="9">1,3-1,4-beta-D-glucan 4-glucanohydrolase</fullName>
    </alternativeName>
    <alternativeName>
        <fullName evidence="8">Endo-beta-1,3-1,4 glucanase</fullName>
    </alternativeName>
    <alternativeName>
        <fullName evidence="7">Lichenase</fullName>
    </alternativeName>
</protein>
<evidence type="ECO:0000256" key="2">
    <source>
        <dbReference type="ARBA" id="ARBA00006865"/>
    </source>
</evidence>
<keyword evidence="12" id="KW-1185">Reference proteome</keyword>